<accession>A0ABV8I3W8</accession>
<dbReference type="InterPro" id="IPR025659">
    <property type="entry name" value="Tubby-like_C"/>
</dbReference>
<comment type="caution">
    <text evidence="2">The sequence shown here is derived from an EMBL/GenBank/DDBJ whole genome shotgun (WGS) entry which is preliminary data.</text>
</comment>
<sequence>MFGRHDGSPAPLTTDYLVQRRPAAFSGDFWIGNGLGQPVFHVAGTLLRLRKDFTIEDATGQELLRARSRVLRVRETMVIEREGRTVATLHENLVGLRSQMSVELEEGGQLRLQGDVAEHDYTISHGGAAVAQVSGRRVHAHDAYGVSIAQGHDDVLLLAVAVCADALTPQSSDRDEG</sequence>
<protein>
    <submittedName>
        <fullName evidence="2">LURP-one-related/scramblase family protein</fullName>
    </submittedName>
</protein>
<dbReference type="InterPro" id="IPR038595">
    <property type="entry name" value="LOR_sf"/>
</dbReference>
<evidence type="ECO:0000256" key="1">
    <source>
        <dbReference type="ARBA" id="ARBA00005437"/>
    </source>
</evidence>
<organism evidence="2 3">
    <name type="scientific">Planomonospora corallina</name>
    <dbReference type="NCBI Taxonomy" id="1806052"/>
    <lineage>
        <taxon>Bacteria</taxon>
        <taxon>Bacillati</taxon>
        <taxon>Actinomycetota</taxon>
        <taxon>Actinomycetes</taxon>
        <taxon>Streptosporangiales</taxon>
        <taxon>Streptosporangiaceae</taxon>
        <taxon>Planomonospora</taxon>
    </lineage>
</organism>
<keyword evidence="3" id="KW-1185">Reference proteome</keyword>
<dbReference type="Proteomes" id="UP001595850">
    <property type="component" value="Unassembled WGS sequence"/>
</dbReference>
<dbReference type="SUPFAM" id="SSF54518">
    <property type="entry name" value="Tubby C-terminal domain-like"/>
    <property type="match status" value="1"/>
</dbReference>
<comment type="similarity">
    <text evidence="1">Belongs to the LOR family.</text>
</comment>
<proteinExistence type="inferred from homology"/>
<evidence type="ECO:0000313" key="3">
    <source>
        <dbReference type="Proteomes" id="UP001595850"/>
    </source>
</evidence>
<dbReference type="InterPro" id="IPR007612">
    <property type="entry name" value="LOR"/>
</dbReference>
<name>A0ABV8I3W8_9ACTN</name>
<reference evidence="3" key="1">
    <citation type="journal article" date="2019" name="Int. J. Syst. Evol. Microbiol.">
        <title>The Global Catalogue of Microorganisms (GCM) 10K type strain sequencing project: providing services to taxonomists for standard genome sequencing and annotation.</title>
        <authorList>
            <consortium name="The Broad Institute Genomics Platform"/>
            <consortium name="The Broad Institute Genome Sequencing Center for Infectious Disease"/>
            <person name="Wu L."/>
            <person name="Ma J."/>
        </authorList>
    </citation>
    <scope>NUCLEOTIDE SEQUENCE [LARGE SCALE GENOMIC DNA]</scope>
    <source>
        <strain evidence="3">TBRC 4489</strain>
    </source>
</reference>
<dbReference type="EMBL" id="JBHSBM010000013">
    <property type="protein sequence ID" value="MFC4058729.1"/>
    <property type="molecule type" value="Genomic_DNA"/>
</dbReference>
<evidence type="ECO:0000313" key="2">
    <source>
        <dbReference type="EMBL" id="MFC4058729.1"/>
    </source>
</evidence>
<gene>
    <name evidence="2" type="ORF">ACFOWE_10515</name>
</gene>
<dbReference type="Gene3D" id="2.40.160.200">
    <property type="entry name" value="LURP1-related"/>
    <property type="match status" value="1"/>
</dbReference>
<dbReference type="Pfam" id="PF04525">
    <property type="entry name" value="LOR"/>
    <property type="match status" value="1"/>
</dbReference>
<dbReference type="RefSeq" id="WP_377287029.1">
    <property type="nucleotide sequence ID" value="NZ_JBHSBM010000013.1"/>
</dbReference>